<evidence type="ECO:0000313" key="2">
    <source>
        <dbReference type="Proteomes" id="UP001614394"/>
    </source>
</evidence>
<dbReference type="Proteomes" id="UP001614394">
    <property type="component" value="Unassembled WGS sequence"/>
</dbReference>
<comment type="caution">
    <text evidence="1">The sequence shown here is derived from an EMBL/GenBank/DDBJ whole genome shotgun (WGS) entry which is preliminary data.</text>
</comment>
<dbReference type="EMBL" id="JBITYG010000005">
    <property type="protein sequence ID" value="MFI9102509.1"/>
    <property type="molecule type" value="Genomic_DNA"/>
</dbReference>
<gene>
    <name evidence="1" type="ORF">ACIGXA_18485</name>
</gene>
<sequence length="117" mass="12726">MSYDLAVWQGDVPSNAREAARTHDLLFDKYLEGDELLPVATAVAEFLAVLTDRWPDRDTGDDTPWASTPLSEGASGPYVYITLAWSSAEVVSAYVANVAKSLGLNCFDPQMRALRSG</sequence>
<accession>A0ABW8C7V8</accession>
<keyword evidence="2" id="KW-1185">Reference proteome</keyword>
<name>A0ABW8C7V8_9ACTN</name>
<evidence type="ECO:0000313" key="1">
    <source>
        <dbReference type="EMBL" id="MFI9102509.1"/>
    </source>
</evidence>
<reference evidence="1 2" key="1">
    <citation type="submission" date="2024-10" db="EMBL/GenBank/DDBJ databases">
        <title>The Natural Products Discovery Center: Release of the First 8490 Sequenced Strains for Exploring Actinobacteria Biosynthetic Diversity.</title>
        <authorList>
            <person name="Kalkreuter E."/>
            <person name="Kautsar S.A."/>
            <person name="Yang D."/>
            <person name="Bader C.D."/>
            <person name="Teijaro C.N."/>
            <person name="Fluegel L."/>
            <person name="Davis C.M."/>
            <person name="Simpson J.R."/>
            <person name="Lauterbach L."/>
            <person name="Steele A.D."/>
            <person name="Gui C."/>
            <person name="Meng S."/>
            <person name="Li G."/>
            <person name="Viehrig K."/>
            <person name="Ye F."/>
            <person name="Su P."/>
            <person name="Kiefer A.F."/>
            <person name="Nichols A."/>
            <person name="Cepeda A.J."/>
            <person name="Yan W."/>
            <person name="Fan B."/>
            <person name="Jiang Y."/>
            <person name="Adhikari A."/>
            <person name="Zheng C.-J."/>
            <person name="Schuster L."/>
            <person name="Cowan T.M."/>
            <person name="Smanski M.J."/>
            <person name="Chevrette M.G."/>
            <person name="De Carvalho L.P.S."/>
            <person name="Shen B."/>
        </authorList>
    </citation>
    <scope>NUCLEOTIDE SEQUENCE [LARGE SCALE GENOMIC DNA]</scope>
    <source>
        <strain evidence="1 2">NPDC053399</strain>
    </source>
</reference>
<proteinExistence type="predicted"/>
<protein>
    <submittedName>
        <fullName evidence="1">Uncharacterized protein</fullName>
    </submittedName>
</protein>
<organism evidence="1 2">
    <name type="scientific">Streptomyces fildesensis</name>
    <dbReference type="NCBI Taxonomy" id="375757"/>
    <lineage>
        <taxon>Bacteria</taxon>
        <taxon>Bacillati</taxon>
        <taxon>Actinomycetota</taxon>
        <taxon>Actinomycetes</taxon>
        <taxon>Kitasatosporales</taxon>
        <taxon>Streptomycetaceae</taxon>
        <taxon>Streptomyces</taxon>
    </lineage>
</organism>
<dbReference type="RefSeq" id="WP_399650290.1">
    <property type="nucleotide sequence ID" value="NZ_JBITYG010000005.1"/>
</dbReference>